<dbReference type="RefSeq" id="WP_340344046.1">
    <property type="nucleotide sequence ID" value="NZ_JBBKZT010000009.1"/>
</dbReference>
<accession>A0ABU8WN28</accession>
<dbReference type="Pfam" id="PF05193">
    <property type="entry name" value="Peptidase_M16_C"/>
    <property type="match status" value="1"/>
</dbReference>
<proteinExistence type="predicted"/>
<comment type="caution">
    <text evidence="4">The sequence shown here is derived from an EMBL/GenBank/DDBJ whole genome shotgun (WGS) entry which is preliminary data.</text>
</comment>
<evidence type="ECO:0000313" key="4">
    <source>
        <dbReference type="EMBL" id="MEJ8848910.1"/>
    </source>
</evidence>
<evidence type="ECO:0000313" key="5">
    <source>
        <dbReference type="Proteomes" id="UP001385892"/>
    </source>
</evidence>
<evidence type="ECO:0000259" key="2">
    <source>
        <dbReference type="Pfam" id="PF00675"/>
    </source>
</evidence>
<dbReference type="InterPro" id="IPR011765">
    <property type="entry name" value="Pept_M16_N"/>
</dbReference>
<reference evidence="4 5" key="1">
    <citation type="submission" date="2024-03" db="EMBL/GenBank/DDBJ databases">
        <title>Novel species of the genus Variovorax.</title>
        <authorList>
            <person name="Liu Q."/>
            <person name="Xin Y.-H."/>
        </authorList>
    </citation>
    <scope>NUCLEOTIDE SEQUENCE [LARGE SCALE GENOMIC DNA]</scope>
    <source>
        <strain evidence="4 5">KACC 18900</strain>
    </source>
</reference>
<dbReference type="InterPro" id="IPR050361">
    <property type="entry name" value="MPP/UQCRC_Complex"/>
</dbReference>
<keyword evidence="1" id="KW-0732">Signal</keyword>
<dbReference type="Gene3D" id="3.30.830.10">
    <property type="entry name" value="Metalloenzyme, LuxS/M16 peptidase-like"/>
    <property type="match status" value="2"/>
</dbReference>
<name>A0ABU8WN28_9BURK</name>
<keyword evidence="5" id="KW-1185">Reference proteome</keyword>
<sequence length="452" mass="48255">MFAFQRFTAGALLVCVGALFATHSQAAVPIQHWTLPNGAQVWLASVDSLPIVDLQLDFDAGSRRDPAAQAGLASVSAGMVEKGVRAAPGSGPYPQAMDQNALGEAWADLGASFDAGAGPERTSFSLRTLSDPPLLDKAVALAAREIGEPSFPEDIWKRERERIGAAIKEANTKPDTIASRTFSQAVYGSHPFGAEVTEESLARIDTAAMRTRYEQLIVPCRAKLSIVGAVTRPQAESIAMTLLSRLPAQSAGCAALPPVPEVLPLAAAKEERIPFASAQAHVYIGEPGYPRSDPDHFALNLGNYILGGGGFVSRLTEQVREKRGLAYSIYSGFAPGLHAGAFRIGFQTRPDQAAEATKLSREVLAKYVADGPTEAELKAAKDNLIGGFPLLLDSNRKLLGNVANIAWYGLPLDYLDTWTTRMNAITVADVKGALQRKLHPDRMVTVILGGKE</sequence>
<feature type="domain" description="Peptidase M16 N-terminal" evidence="2">
    <location>
        <begin position="50"/>
        <end position="196"/>
    </location>
</feature>
<dbReference type="Proteomes" id="UP001385892">
    <property type="component" value="Unassembled WGS sequence"/>
</dbReference>
<dbReference type="EMBL" id="JBBKZT010000009">
    <property type="protein sequence ID" value="MEJ8848910.1"/>
    <property type="molecule type" value="Genomic_DNA"/>
</dbReference>
<dbReference type="PANTHER" id="PTHR11851:SF224">
    <property type="entry name" value="PROCESSING PROTEASE"/>
    <property type="match status" value="1"/>
</dbReference>
<evidence type="ECO:0000256" key="1">
    <source>
        <dbReference type="SAM" id="SignalP"/>
    </source>
</evidence>
<evidence type="ECO:0000259" key="3">
    <source>
        <dbReference type="Pfam" id="PF05193"/>
    </source>
</evidence>
<protein>
    <submittedName>
        <fullName evidence="4">Pitrilysin family protein</fullName>
    </submittedName>
</protein>
<feature type="domain" description="Peptidase M16 C-terminal" evidence="3">
    <location>
        <begin position="206"/>
        <end position="384"/>
    </location>
</feature>
<dbReference type="InterPro" id="IPR011249">
    <property type="entry name" value="Metalloenz_LuxS/M16"/>
</dbReference>
<dbReference type="PANTHER" id="PTHR11851">
    <property type="entry name" value="METALLOPROTEASE"/>
    <property type="match status" value="1"/>
</dbReference>
<dbReference type="SUPFAM" id="SSF63411">
    <property type="entry name" value="LuxS/MPP-like metallohydrolase"/>
    <property type="match status" value="2"/>
</dbReference>
<organism evidence="4 5">
    <name type="scientific">Variovorax rhizosphaerae</name>
    <dbReference type="NCBI Taxonomy" id="1836200"/>
    <lineage>
        <taxon>Bacteria</taxon>
        <taxon>Pseudomonadati</taxon>
        <taxon>Pseudomonadota</taxon>
        <taxon>Betaproteobacteria</taxon>
        <taxon>Burkholderiales</taxon>
        <taxon>Comamonadaceae</taxon>
        <taxon>Variovorax</taxon>
    </lineage>
</organism>
<feature type="signal peptide" evidence="1">
    <location>
        <begin position="1"/>
        <end position="26"/>
    </location>
</feature>
<feature type="chain" id="PRO_5045687959" evidence="1">
    <location>
        <begin position="27"/>
        <end position="452"/>
    </location>
</feature>
<dbReference type="Pfam" id="PF00675">
    <property type="entry name" value="Peptidase_M16"/>
    <property type="match status" value="1"/>
</dbReference>
<dbReference type="InterPro" id="IPR007863">
    <property type="entry name" value="Peptidase_M16_C"/>
</dbReference>
<gene>
    <name evidence="4" type="ORF">WKW82_19785</name>
</gene>